<dbReference type="PRINTS" id="PR00406">
    <property type="entry name" value="CYTB5RDTASE"/>
</dbReference>
<feature type="domain" description="FAD-binding FR-type" evidence="15">
    <location>
        <begin position="35"/>
        <end position="147"/>
    </location>
</feature>
<dbReference type="PANTHER" id="PTHR19370">
    <property type="entry name" value="NADH-CYTOCHROME B5 REDUCTASE"/>
    <property type="match status" value="1"/>
</dbReference>
<dbReference type="InterPro" id="IPR017938">
    <property type="entry name" value="Riboflavin_synthase-like_b-brl"/>
</dbReference>
<keyword evidence="6" id="KW-0443">Lipid metabolism</keyword>
<feature type="binding site" evidence="12">
    <location>
        <position position="180"/>
    </location>
    <ligand>
        <name>FAD</name>
        <dbReference type="ChEBI" id="CHEBI:57692"/>
    </ligand>
</feature>
<evidence type="ECO:0000256" key="7">
    <source>
        <dbReference type="ARBA" id="ARBA00023002"/>
    </source>
</evidence>
<dbReference type="GO" id="GO:0016126">
    <property type="term" value="P:sterol biosynthetic process"/>
    <property type="evidence" value="ECO:0007669"/>
    <property type="project" value="UniProtKB-KW"/>
</dbReference>
<dbReference type="GO" id="GO:0090524">
    <property type="term" value="F:cytochrome-b5 reductase activity, acting on NADH"/>
    <property type="evidence" value="ECO:0007669"/>
    <property type="project" value="UniProtKB-EC"/>
</dbReference>
<dbReference type="SUPFAM" id="SSF52343">
    <property type="entry name" value="Ferredoxin reductase-like, C-terminal NADP-linked domain"/>
    <property type="match status" value="1"/>
</dbReference>
<comment type="catalytic activity">
    <reaction evidence="13">
        <text>2 Fe(III)-[cytochrome b5] + NADH = 2 Fe(II)-[cytochrome b5] + NAD(+) + H(+)</text>
        <dbReference type="Rhea" id="RHEA:46680"/>
        <dbReference type="Rhea" id="RHEA-COMP:10438"/>
        <dbReference type="Rhea" id="RHEA-COMP:10439"/>
        <dbReference type="ChEBI" id="CHEBI:15378"/>
        <dbReference type="ChEBI" id="CHEBI:29033"/>
        <dbReference type="ChEBI" id="CHEBI:29034"/>
        <dbReference type="ChEBI" id="CHEBI:57540"/>
        <dbReference type="ChEBI" id="CHEBI:57945"/>
        <dbReference type="EC" id="1.6.2.2"/>
    </reaction>
</comment>
<evidence type="ECO:0000256" key="8">
    <source>
        <dbReference type="ARBA" id="ARBA00023011"/>
    </source>
</evidence>
<dbReference type="STRING" id="51028.A0A0N4VEF5"/>
<feature type="binding site" evidence="12">
    <location>
        <position position="87"/>
    </location>
    <ligand>
        <name>FAD</name>
        <dbReference type="ChEBI" id="CHEBI:57692"/>
    </ligand>
</feature>
<dbReference type="PANTHER" id="PTHR19370:SF185">
    <property type="entry name" value="NADH-CYTOCHROME B5 REDUCTASE"/>
    <property type="match status" value="1"/>
</dbReference>
<dbReference type="GO" id="GO:0005739">
    <property type="term" value="C:mitochondrion"/>
    <property type="evidence" value="ECO:0007669"/>
    <property type="project" value="TreeGrafter"/>
</dbReference>
<sequence>MGSGSWVALTATFIAVSAVFIYLAQKKIITLVDPEKKYSLPLIAKEVISRDTVKFRFGLPSEEHVLGLPVGKHIHLTAKVHGKLVVRPYTPISSDDDKGYVELLVKIYRANQHPKFPEGGKMTQYLDTLSIGDKIDFRGPSGLIEYKGHGVFETKKKKTDTPTKQAYSKIGMIAGGSGITPMLQIIRAILEDDTDDTVVFLLFANQSEEDILLKNEIDKYARENPSKLNIWYTVDRPPANWSYSSGFINEDMIKNHFPPPSDDLVILLCGPPPMINFACMPNLDKLGYAAETRLIF</sequence>
<dbReference type="InterPro" id="IPR001433">
    <property type="entry name" value="OxRdtase_FAD/NAD-bd"/>
</dbReference>
<keyword evidence="14" id="KW-1133">Transmembrane helix</keyword>
<evidence type="ECO:0000313" key="18">
    <source>
        <dbReference type="WBParaSite" id="EVEC_0000906401-mRNA-1"/>
    </source>
</evidence>
<keyword evidence="5 12" id="KW-0274">FAD</keyword>
<evidence type="ECO:0000256" key="4">
    <source>
        <dbReference type="ARBA" id="ARBA00022630"/>
    </source>
</evidence>
<evidence type="ECO:0000256" key="3">
    <source>
        <dbReference type="ARBA" id="ARBA00022516"/>
    </source>
</evidence>
<dbReference type="OrthoDB" id="432685at2759"/>
<dbReference type="AlphaFoldDB" id="A0A0N4VEF5"/>
<dbReference type="FunFam" id="3.40.50.80:FF:000005">
    <property type="entry name" value="NADH-cytochrome b5 reductase"/>
    <property type="match status" value="1"/>
</dbReference>
<keyword evidence="14" id="KW-0472">Membrane</keyword>
<evidence type="ECO:0000256" key="13">
    <source>
        <dbReference type="RuleBase" id="RU361226"/>
    </source>
</evidence>
<keyword evidence="17" id="KW-1185">Reference proteome</keyword>
<feature type="binding site" evidence="12">
    <location>
        <position position="122"/>
    </location>
    <ligand>
        <name>FAD</name>
        <dbReference type="ChEBI" id="CHEBI:57692"/>
    </ligand>
</feature>
<dbReference type="SUPFAM" id="SSF63380">
    <property type="entry name" value="Riboflavin synthase domain-like"/>
    <property type="match status" value="1"/>
</dbReference>
<feature type="binding site" evidence="12">
    <location>
        <position position="88"/>
    </location>
    <ligand>
        <name>FAD</name>
        <dbReference type="ChEBI" id="CHEBI:57692"/>
    </ligand>
</feature>
<evidence type="ECO:0000256" key="1">
    <source>
        <dbReference type="ARBA" id="ARBA00001974"/>
    </source>
</evidence>
<evidence type="ECO:0000259" key="15">
    <source>
        <dbReference type="PROSITE" id="PS51384"/>
    </source>
</evidence>
<proteinExistence type="inferred from homology"/>
<dbReference type="InterPro" id="IPR001709">
    <property type="entry name" value="Flavoprot_Pyr_Nucl_cyt_Rdtase"/>
</dbReference>
<keyword evidence="4 12" id="KW-0285">Flavoprotein</keyword>
<dbReference type="Gene3D" id="2.40.30.10">
    <property type="entry name" value="Translation factors"/>
    <property type="match status" value="1"/>
</dbReference>
<dbReference type="InterPro" id="IPR001834">
    <property type="entry name" value="CBR-like"/>
</dbReference>
<evidence type="ECO:0000313" key="16">
    <source>
        <dbReference type="EMBL" id="VDD93754.1"/>
    </source>
</evidence>
<comment type="similarity">
    <text evidence="2 13">Belongs to the flavoprotein pyridine nucleotide cytochrome reductase family.</text>
</comment>
<keyword evidence="6" id="KW-0752">Steroid biosynthesis</keyword>
<evidence type="ECO:0000256" key="9">
    <source>
        <dbReference type="ARBA" id="ARBA00023027"/>
    </source>
</evidence>
<keyword evidence="7 13" id="KW-0560">Oxidoreductase</keyword>
<dbReference type="GO" id="GO:0071949">
    <property type="term" value="F:FAD binding"/>
    <property type="evidence" value="ECO:0007669"/>
    <property type="project" value="TreeGrafter"/>
</dbReference>
<evidence type="ECO:0000256" key="12">
    <source>
        <dbReference type="PIRSR" id="PIRSR601834-1"/>
    </source>
</evidence>
<feature type="transmembrane region" description="Helical" evidence="14">
    <location>
        <begin position="6"/>
        <end position="24"/>
    </location>
</feature>
<dbReference type="FunFam" id="2.40.30.10:FF:000021">
    <property type="entry name" value="NADH-cytochrome b5 reductase"/>
    <property type="match status" value="1"/>
</dbReference>
<name>A0A0N4VEF5_ENTVE</name>
<feature type="binding site" evidence="12">
    <location>
        <position position="104"/>
    </location>
    <ligand>
        <name>FAD</name>
        <dbReference type="ChEBI" id="CHEBI:57692"/>
    </ligand>
</feature>
<evidence type="ECO:0000313" key="17">
    <source>
        <dbReference type="Proteomes" id="UP000274131"/>
    </source>
</evidence>
<dbReference type="Proteomes" id="UP000274131">
    <property type="component" value="Unassembled WGS sequence"/>
</dbReference>
<keyword evidence="8" id="KW-0756">Sterol biosynthesis</keyword>
<evidence type="ECO:0000256" key="5">
    <source>
        <dbReference type="ARBA" id="ARBA00022827"/>
    </source>
</evidence>
<keyword evidence="11" id="KW-0753">Steroid metabolism</keyword>
<evidence type="ECO:0000256" key="6">
    <source>
        <dbReference type="ARBA" id="ARBA00022955"/>
    </source>
</evidence>
<dbReference type="Gene3D" id="3.40.50.80">
    <property type="entry name" value="Nucleotide-binding domain of ferredoxin-NADP reductase (FNR) module"/>
    <property type="match status" value="1"/>
</dbReference>
<dbReference type="CDD" id="cd06183">
    <property type="entry name" value="cyt_b5_reduct_like"/>
    <property type="match status" value="1"/>
</dbReference>
<dbReference type="PROSITE" id="PS51384">
    <property type="entry name" value="FAD_FR"/>
    <property type="match status" value="1"/>
</dbReference>
<protein>
    <recommendedName>
        <fullName evidence="13">NADH-cytochrome b5 reductase</fullName>
        <ecNumber evidence="13">1.6.2.2</ecNumber>
    </recommendedName>
</protein>
<dbReference type="EC" id="1.6.2.2" evidence="13"/>
<dbReference type="InterPro" id="IPR008333">
    <property type="entry name" value="Cbr1-like_FAD-bd_dom"/>
</dbReference>
<keyword evidence="9 13" id="KW-0520">NAD</keyword>
<gene>
    <name evidence="16" type="ORF">EVEC_LOCUS8505</name>
</gene>
<evidence type="ECO:0000256" key="2">
    <source>
        <dbReference type="ARBA" id="ARBA00006105"/>
    </source>
</evidence>
<dbReference type="Pfam" id="PF00970">
    <property type="entry name" value="FAD_binding_6"/>
    <property type="match status" value="1"/>
</dbReference>
<feature type="binding site" evidence="12">
    <location>
        <position position="121"/>
    </location>
    <ligand>
        <name>FAD</name>
        <dbReference type="ChEBI" id="CHEBI:57692"/>
    </ligand>
</feature>
<keyword evidence="14" id="KW-0812">Transmembrane</keyword>
<dbReference type="InterPro" id="IPR017927">
    <property type="entry name" value="FAD-bd_FR_type"/>
</dbReference>
<dbReference type="PRINTS" id="PR00371">
    <property type="entry name" value="FPNCR"/>
</dbReference>
<evidence type="ECO:0000256" key="10">
    <source>
        <dbReference type="ARBA" id="ARBA00023166"/>
    </source>
</evidence>
<dbReference type="EMBL" id="UXUI01009458">
    <property type="protein sequence ID" value="VDD93754.1"/>
    <property type="molecule type" value="Genomic_DNA"/>
</dbReference>
<reference evidence="18" key="1">
    <citation type="submission" date="2017-02" db="UniProtKB">
        <authorList>
            <consortium name="WormBaseParasite"/>
        </authorList>
    </citation>
    <scope>IDENTIFICATION</scope>
</reference>
<accession>A0A0N4VEF5</accession>
<evidence type="ECO:0000256" key="14">
    <source>
        <dbReference type="SAM" id="Phobius"/>
    </source>
</evidence>
<organism evidence="18">
    <name type="scientific">Enterobius vermicularis</name>
    <name type="common">Human pinworm</name>
    <dbReference type="NCBI Taxonomy" id="51028"/>
    <lineage>
        <taxon>Eukaryota</taxon>
        <taxon>Metazoa</taxon>
        <taxon>Ecdysozoa</taxon>
        <taxon>Nematoda</taxon>
        <taxon>Chromadorea</taxon>
        <taxon>Rhabditida</taxon>
        <taxon>Spirurina</taxon>
        <taxon>Oxyuridomorpha</taxon>
        <taxon>Oxyuroidea</taxon>
        <taxon>Oxyuridae</taxon>
        <taxon>Enterobius</taxon>
    </lineage>
</organism>
<comment type="cofactor">
    <cofactor evidence="1 12 13">
        <name>FAD</name>
        <dbReference type="ChEBI" id="CHEBI:57692"/>
    </cofactor>
</comment>
<keyword evidence="10" id="KW-1207">Sterol metabolism</keyword>
<feature type="binding site" evidence="12">
    <location>
        <position position="106"/>
    </location>
    <ligand>
        <name>FAD</name>
        <dbReference type="ChEBI" id="CHEBI:57692"/>
    </ligand>
</feature>
<keyword evidence="3" id="KW-0444">Lipid biosynthesis</keyword>
<evidence type="ECO:0000256" key="11">
    <source>
        <dbReference type="ARBA" id="ARBA00023221"/>
    </source>
</evidence>
<reference evidence="16 17" key="2">
    <citation type="submission" date="2018-10" db="EMBL/GenBank/DDBJ databases">
        <authorList>
            <consortium name="Pathogen Informatics"/>
        </authorList>
    </citation>
    <scope>NUCLEOTIDE SEQUENCE [LARGE SCALE GENOMIC DNA]</scope>
</reference>
<dbReference type="Pfam" id="PF00175">
    <property type="entry name" value="NAD_binding_1"/>
    <property type="match status" value="1"/>
</dbReference>
<dbReference type="WBParaSite" id="EVEC_0000906401-mRNA-1">
    <property type="protein sequence ID" value="EVEC_0000906401-mRNA-1"/>
    <property type="gene ID" value="EVEC_0000906401"/>
</dbReference>
<dbReference type="InterPro" id="IPR039261">
    <property type="entry name" value="FNR_nucleotide-bd"/>
</dbReference>
<feature type="binding site" evidence="12">
    <location>
        <position position="89"/>
    </location>
    <ligand>
        <name>FAD</name>
        <dbReference type="ChEBI" id="CHEBI:57692"/>
    </ligand>
</feature>